<feature type="compositionally biased region" description="Basic and acidic residues" evidence="1">
    <location>
        <begin position="330"/>
        <end position="339"/>
    </location>
</feature>
<feature type="region of interest" description="Disordered" evidence="1">
    <location>
        <begin position="314"/>
        <end position="339"/>
    </location>
</feature>
<sequence length="339" mass="36913">MSYTACFPVILVLPNAKSPRRVTWAVWSAAASNRRTHTARLLGPCWLHSTAAAGDHSMVLASPKCWDLLLHLGCTLTNSLSWALFVVPNLTFLHDPFSHEASTGTPAAPSPVASPGRSQCQASAALHDPFISSELVAFGRLLHTTQSDCQHRAQPWPPLEQGELLCAGSEETLPEDFTQARLPAASAFRPLVPGLSHPYPQALSVVFLQSPILLLTSSTDYARTPGRRLSEWAEFGRRQEQGFMGHARPNSSLIIDSPPPRSLNATTKPLCGSSLPQKLSWAVSGHQVSHTWHPLPKLGPLHLQLLGPYNSSPPFRGKGHVLNPQNPKGAEMEERQMDI</sequence>
<evidence type="ECO:0000313" key="3">
    <source>
        <dbReference type="Proteomes" id="UP001488838"/>
    </source>
</evidence>
<protein>
    <submittedName>
        <fullName evidence="2">Uncharacterized protein</fullName>
    </submittedName>
</protein>
<proteinExistence type="predicted"/>
<comment type="caution">
    <text evidence="2">The sequence shown here is derived from an EMBL/GenBank/DDBJ whole genome shotgun (WGS) entry which is preliminary data.</text>
</comment>
<dbReference type="AlphaFoldDB" id="A0AAW0JLK7"/>
<evidence type="ECO:0000313" key="2">
    <source>
        <dbReference type="EMBL" id="KAK7827380.1"/>
    </source>
</evidence>
<keyword evidence="3" id="KW-1185">Reference proteome</keyword>
<dbReference type="EMBL" id="JBBHLL010000030">
    <property type="protein sequence ID" value="KAK7827380.1"/>
    <property type="molecule type" value="Genomic_DNA"/>
</dbReference>
<name>A0AAW0JLK7_MYOGA</name>
<dbReference type="Proteomes" id="UP001488838">
    <property type="component" value="Unassembled WGS sequence"/>
</dbReference>
<reference evidence="2 3" key="1">
    <citation type="journal article" date="2023" name="bioRxiv">
        <title>Conserved and derived expression patterns and positive selection on dental genes reveal complex evolutionary context of ever-growing rodent molars.</title>
        <authorList>
            <person name="Calamari Z.T."/>
            <person name="Song A."/>
            <person name="Cohen E."/>
            <person name="Akter M."/>
            <person name="Roy R.D."/>
            <person name="Hallikas O."/>
            <person name="Christensen M.M."/>
            <person name="Li P."/>
            <person name="Marangoni P."/>
            <person name="Jernvall J."/>
            <person name="Klein O.D."/>
        </authorList>
    </citation>
    <scope>NUCLEOTIDE SEQUENCE [LARGE SCALE GENOMIC DNA]</scope>
    <source>
        <strain evidence="2">V071</strain>
    </source>
</reference>
<evidence type="ECO:0000256" key="1">
    <source>
        <dbReference type="SAM" id="MobiDB-lite"/>
    </source>
</evidence>
<organism evidence="2 3">
    <name type="scientific">Myodes glareolus</name>
    <name type="common">Bank vole</name>
    <name type="synonym">Clethrionomys glareolus</name>
    <dbReference type="NCBI Taxonomy" id="447135"/>
    <lineage>
        <taxon>Eukaryota</taxon>
        <taxon>Metazoa</taxon>
        <taxon>Chordata</taxon>
        <taxon>Craniata</taxon>
        <taxon>Vertebrata</taxon>
        <taxon>Euteleostomi</taxon>
        <taxon>Mammalia</taxon>
        <taxon>Eutheria</taxon>
        <taxon>Euarchontoglires</taxon>
        <taxon>Glires</taxon>
        <taxon>Rodentia</taxon>
        <taxon>Myomorpha</taxon>
        <taxon>Muroidea</taxon>
        <taxon>Cricetidae</taxon>
        <taxon>Arvicolinae</taxon>
        <taxon>Myodes</taxon>
    </lineage>
</organism>
<gene>
    <name evidence="2" type="ORF">U0070_026586</name>
</gene>
<accession>A0AAW0JLK7</accession>